<accession>A0A1I8NTL9</accession>
<dbReference type="GO" id="GO:0031461">
    <property type="term" value="C:cullin-RING ubiquitin ligase complex"/>
    <property type="evidence" value="ECO:0007669"/>
    <property type="project" value="TreeGrafter"/>
</dbReference>
<protein>
    <recommendedName>
        <fullName evidence="3">DET1 homolog</fullName>
    </recommendedName>
</protein>
<dbReference type="GO" id="GO:0032436">
    <property type="term" value="P:positive regulation of proteasomal ubiquitin-dependent protein catabolic process"/>
    <property type="evidence" value="ECO:0007669"/>
    <property type="project" value="TreeGrafter"/>
</dbReference>
<reference evidence="1" key="1">
    <citation type="submission" date="2020-05" db="UniProtKB">
        <authorList>
            <consortium name="EnsemblMetazoa"/>
        </authorList>
    </citation>
    <scope>IDENTIFICATION</scope>
    <source>
        <strain evidence="1">USDA</strain>
    </source>
</reference>
<proteinExistence type="predicted"/>
<dbReference type="GO" id="GO:0005634">
    <property type="term" value="C:nucleus"/>
    <property type="evidence" value="ECO:0007669"/>
    <property type="project" value="TreeGrafter"/>
</dbReference>
<dbReference type="AlphaFoldDB" id="A0A1I8NTL9"/>
<dbReference type="STRING" id="35570.A0A1I8NTL9"/>
<dbReference type="EnsemblMetazoa" id="SCAU001915-RA">
    <property type="protein sequence ID" value="SCAU001915-PA"/>
    <property type="gene ID" value="SCAU001915"/>
</dbReference>
<organism evidence="1 2">
    <name type="scientific">Stomoxys calcitrans</name>
    <name type="common">Stable fly</name>
    <name type="synonym">Conops calcitrans</name>
    <dbReference type="NCBI Taxonomy" id="35570"/>
    <lineage>
        <taxon>Eukaryota</taxon>
        <taxon>Metazoa</taxon>
        <taxon>Ecdysozoa</taxon>
        <taxon>Arthropoda</taxon>
        <taxon>Hexapoda</taxon>
        <taxon>Insecta</taxon>
        <taxon>Pterygota</taxon>
        <taxon>Neoptera</taxon>
        <taxon>Endopterygota</taxon>
        <taxon>Diptera</taxon>
        <taxon>Brachycera</taxon>
        <taxon>Muscomorpha</taxon>
        <taxon>Muscoidea</taxon>
        <taxon>Muscidae</taxon>
        <taxon>Stomoxys</taxon>
    </lineage>
</organism>
<dbReference type="Proteomes" id="UP000095300">
    <property type="component" value="Unassembled WGS sequence"/>
</dbReference>
<name>A0A1I8NTL9_STOCA</name>
<sequence length="531" mass="62129">MFTKPSQNLQHNLWARESNWSFGYHRPTPRFLYKSITPNLTIQNVDKPLSFLRKFTPDGSMLLAFSNDQRSLEVYQYQGVGKAAHLYGSYRGECITAADHSLDSLRIRQELFSTLFKKKYTIQLIDAGSTNRHVLNREFSLFLDDGHYVLLASVAGGSIFPIYQAYQEYPDLFDDADLYDYTFHLVDLRKGCLADTLRIEHDFIVLSHNHSVSLYGRTLAILSTYRQCIELLELDAKGKLKKLYTVGPYGSNLDRDRIMEHQLLCNNPLDHTHPVPMSHLKQKILAFFYTKALEEPTEFLRKEKLKQFYKHFGLIERMLILKMQLIDSDNILLRYEKRQSQMPLEMLVGNADTFSKNFKFYVFYNIPEQKVLKVFHKNSVTLLLMLRNYCDEFRNVRSLQMPWHASSPSNNDFFRAAFDVALKSFSGGLAEAADRFNPTLPISSQSFSTSPYLDYSLFNYDDRFISTLERPRLIGMDPIRFSDRNTDLLKFRVYLEKSSDTWQDYEMGNNPRDLVTFIFHPYEPFFISIQK</sequence>
<dbReference type="PANTHER" id="PTHR13374:SF3">
    <property type="entry name" value="DET1 HOMOLOG"/>
    <property type="match status" value="1"/>
</dbReference>
<evidence type="ECO:0000313" key="2">
    <source>
        <dbReference type="Proteomes" id="UP000095300"/>
    </source>
</evidence>
<dbReference type="InterPro" id="IPR019138">
    <property type="entry name" value="De-etiolated_protein_1_Det1"/>
</dbReference>
<dbReference type="GO" id="GO:1990756">
    <property type="term" value="F:ubiquitin-like ligase-substrate adaptor activity"/>
    <property type="evidence" value="ECO:0007669"/>
    <property type="project" value="TreeGrafter"/>
</dbReference>
<evidence type="ECO:0000313" key="1">
    <source>
        <dbReference type="EnsemblMetazoa" id="SCAU001915-PA"/>
    </source>
</evidence>
<dbReference type="Pfam" id="PF09737">
    <property type="entry name" value="Det1"/>
    <property type="match status" value="1"/>
</dbReference>
<dbReference type="GO" id="GO:0031625">
    <property type="term" value="F:ubiquitin protein ligase binding"/>
    <property type="evidence" value="ECO:0007669"/>
    <property type="project" value="TreeGrafter"/>
</dbReference>
<dbReference type="GO" id="GO:0016567">
    <property type="term" value="P:protein ubiquitination"/>
    <property type="evidence" value="ECO:0007669"/>
    <property type="project" value="TreeGrafter"/>
</dbReference>
<dbReference type="VEuPathDB" id="VectorBase:SCAU001915"/>
<keyword evidence="2" id="KW-1185">Reference proteome</keyword>
<dbReference type="PANTHER" id="PTHR13374">
    <property type="entry name" value="DET1 HOMOLOG DE-ETIOLATED-1 HOMOLOG"/>
    <property type="match status" value="1"/>
</dbReference>
<gene>
    <name evidence="1" type="primary">106095479</name>
</gene>
<evidence type="ECO:0008006" key="3">
    <source>
        <dbReference type="Google" id="ProtNLM"/>
    </source>
</evidence>